<feature type="domain" description="Serpin" evidence="1">
    <location>
        <begin position="24"/>
        <end position="79"/>
    </location>
</feature>
<protein>
    <recommendedName>
        <fullName evidence="1">Serpin domain-containing protein</fullName>
    </recommendedName>
</protein>
<accession>A0A0B1SCG0</accession>
<evidence type="ECO:0000313" key="2">
    <source>
        <dbReference type="EMBL" id="KHJ81207.1"/>
    </source>
</evidence>
<evidence type="ECO:0000259" key="1">
    <source>
        <dbReference type="Pfam" id="PF00079"/>
    </source>
</evidence>
<dbReference type="AlphaFoldDB" id="A0A0B1SCG0"/>
<dbReference type="Proteomes" id="UP000053660">
    <property type="component" value="Unassembled WGS sequence"/>
</dbReference>
<dbReference type="Pfam" id="PF00079">
    <property type="entry name" value="Serpin"/>
    <property type="match status" value="1"/>
</dbReference>
<dbReference type="InterPro" id="IPR036186">
    <property type="entry name" value="Serpin_sf"/>
</dbReference>
<feature type="non-terminal residue" evidence="2">
    <location>
        <position position="79"/>
    </location>
</feature>
<sequence length="79" mass="8857">MALHALKNCRYTVGNGAQVLAMPYKIRMPKFKVTSQPPMKQMLQQLGISRLFCDGCDLKGVCESEDLFVDDVIHKAVVE</sequence>
<keyword evidence="3" id="KW-1185">Reference proteome</keyword>
<dbReference type="EMBL" id="KN592584">
    <property type="protein sequence ID" value="KHJ81207.1"/>
    <property type="molecule type" value="Genomic_DNA"/>
</dbReference>
<organism evidence="2 3">
    <name type="scientific">Oesophagostomum dentatum</name>
    <name type="common">Nodular worm</name>
    <dbReference type="NCBI Taxonomy" id="61180"/>
    <lineage>
        <taxon>Eukaryota</taxon>
        <taxon>Metazoa</taxon>
        <taxon>Ecdysozoa</taxon>
        <taxon>Nematoda</taxon>
        <taxon>Chromadorea</taxon>
        <taxon>Rhabditida</taxon>
        <taxon>Rhabditina</taxon>
        <taxon>Rhabditomorpha</taxon>
        <taxon>Strongyloidea</taxon>
        <taxon>Strongylidae</taxon>
        <taxon>Oesophagostomum</taxon>
    </lineage>
</organism>
<evidence type="ECO:0000313" key="3">
    <source>
        <dbReference type="Proteomes" id="UP000053660"/>
    </source>
</evidence>
<dbReference type="Gene3D" id="3.30.497.10">
    <property type="entry name" value="Antithrombin, subunit I, domain 2"/>
    <property type="match status" value="1"/>
</dbReference>
<dbReference type="InterPro" id="IPR042178">
    <property type="entry name" value="Serpin_sf_1"/>
</dbReference>
<reference evidence="2 3" key="1">
    <citation type="submission" date="2014-03" db="EMBL/GenBank/DDBJ databases">
        <title>Draft genome of the hookworm Oesophagostomum dentatum.</title>
        <authorList>
            <person name="Mitreva M."/>
        </authorList>
    </citation>
    <scope>NUCLEOTIDE SEQUENCE [LARGE SCALE GENOMIC DNA]</scope>
    <source>
        <strain evidence="2 3">OD-Hann</strain>
    </source>
</reference>
<proteinExistence type="predicted"/>
<dbReference type="OrthoDB" id="9518664at2759"/>
<name>A0A0B1SCG0_OESDE</name>
<gene>
    <name evidence="2" type="ORF">OESDEN_19107</name>
</gene>
<dbReference type="InterPro" id="IPR023796">
    <property type="entry name" value="Serpin_dom"/>
</dbReference>
<dbReference type="SUPFAM" id="SSF56574">
    <property type="entry name" value="Serpins"/>
    <property type="match status" value="1"/>
</dbReference>